<organism evidence="3 4">
    <name type="scientific">Pseudoduganella rivuli</name>
    <dbReference type="NCBI Taxonomy" id="2666085"/>
    <lineage>
        <taxon>Bacteria</taxon>
        <taxon>Pseudomonadati</taxon>
        <taxon>Pseudomonadota</taxon>
        <taxon>Betaproteobacteria</taxon>
        <taxon>Burkholderiales</taxon>
        <taxon>Oxalobacteraceae</taxon>
        <taxon>Telluria group</taxon>
        <taxon>Pseudoduganella</taxon>
    </lineage>
</organism>
<protein>
    <recommendedName>
        <fullName evidence="5">Protein-glutamine glutaminase</fullName>
    </recommendedName>
</protein>
<dbReference type="RefSeq" id="WP_154379483.1">
    <property type="nucleotide sequence ID" value="NZ_WKJJ01000018.1"/>
</dbReference>
<dbReference type="InterPro" id="IPR011324">
    <property type="entry name" value="Cytotoxic_necrot_fac-like_cat"/>
</dbReference>
<dbReference type="InterPro" id="IPR038592">
    <property type="entry name" value="CheD-like_sf"/>
</dbReference>
<dbReference type="Gene3D" id="3.30.1330.200">
    <property type="match status" value="1"/>
</dbReference>
<dbReference type="PANTHER" id="PTHR35147">
    <property type="entry name" value="CHEMORECEPTOR GLUTAMINE DEAMIDASE CHED-RELATED"/>
    <property type="match status" value="1"/>
</dbReference>
<comment type="caution">
    <text evidence="3">The sequence shown here is derived from an EMBL/GenBank/DDBJ whole genome shotgun (WGS) entry which is preliminary data.</text>
</comment>
<evidence type="ECO:0000256" key="1">
    <source>
        <dbReference type="ARBA" id="ARBA00022500"/>
    </source>
</evidence>
<dbReference type="Pfam" id="PF03975">
    <property type="entry name" value="CheD"/>
    <property type="match status" value="1"/>
</dbReference>
<dbReference type="PANTHER" id="PTHR35147:SF1">
    <property type="entry name" value="CHEMORECEPTOR GLUTAMINE DEAMIDASE CHED-RELATED"/>
    <property type="match status" value="1"/>
</dbReference>
<dbReference type="CDD" id="cd16352">
    <property type="entry name" value="CheD"/>
    <property type="match status" value="1"/>
</dbReference>
<evidence type="ECO:0000313" key="3">
    <source>
        <dbReference type="EMBL" id="MRV75185.1"/>
    </source>
</evidence>
<proteinExistence type="predicted"/>
<dbReference type="EMBL" id="WKJJ01000018">
    <property type="protein sequence ID" value="MRV75185.1"/>
    <property type="molecule type" value="Genomic_DNA"/>
</dbReference>
<dbReference type="GO" id="GO:0006935">
    <property type="term" value="P:chemotaxis"/>
    <property type="evidence" value="ECO:0007669"/>
    <property type="project" value="UniProtKB-KW"/>
</dbReference>
<name>A0A7X2ISI8_9BURK</name>
<dbReference type="GO" id="GO:0050568">
    <property type="term" value="F:protein-glutamine glutaminase activity"/>
    <property type="evidence" value="ECO:0007669"/>
    <property type="project" value="InterPro"/>
</dbReference>
<evidence type="ECO:0008006" key="5">
    <source>
        <dbReference type="Google" id="ProtNLM"/>
    </source>
</evidence>
<accession>A0A7X2ISI8</accession>
<sequence>MKGAQRMAENTIIRHVNMGKLLTGRGNQRLVAVLGSCVGLAFLWPNGQRCALAHCVLPHAPPEEGGMGARYVTQAVPSMLTAMGVTAAERTEIDVVLAGGASMFGPGSALLQVGRQNIVAALSTLQQFGLRVACSDLGGYGGRQLIVDCSSYTCFVRPIIAPASEAPVPPQLLRR</sequence>
<keyword evidence="2" id="KW-0378">Hydrolase</keyword>
<evidence type="ECO:0000313" key="4">
    <source>
        <dbReference type="Proteomes" id="UP000446768"/>
    </source>
</evidence>
<reference evidence="3 4" key="1">
    <citation type="submission" date="2019-11" db="EMBL/GenBank/DDBJ databases">
        <title>Novel species isolated from a subtropical stream in China.</title>
        <authorList>
            <person name="Lu H."/>
        </authorList>
    </citation>
    <scope>NUCLEOTIDE SEQUENCE [LARGE SCALE GENOMIC DNA]</scope>
    <source>
        <strain evidence="3 4">FT92W</strain>
    </source>
</reference>
<keyword evidence="4" id="KW-1185">Reference proteome</keyword>
<dbReference type="AlphaFoldDB" id="A0A7X2ISI8"/>
<dbReference type="InterPro" id="IPR005659">
    <property type="entry name" value="Chemorcpt_Glu_NH3ase_CheD"/>
</dbReference>
<gene>
    <name evidence="3" type="ORF">GJ700_26060</name>
</gene>
<dbReference type="SUPFAM" id="SSF64438">
    <property type="entry name" value="CNF1/YfiH-like putative cysteine hydrolases"/>
    <property type="match status" value="1"/>
</dbReference>
<keyword evidence="1" id="KW-0145">Chemotaxis</keyword>
<dbReference type="Proteomes" id="UP000446768">
    <property type="component" value="Unassembled WGS sequence"/>
</dbReference>
<evidence type="ECO:0000256" key="2">
    <source>
        <dbReference type="ARBA" id="ARBA00022801"/>
    </source>
</evidence>